<dbReference type="GO" id="GO:0031080">
    <property type="term" value="C:nuclear pore outer ring"/>
    <property type="evidence" value="ECO:0007669"/>
    <property type="project" value="TreeGrafter"/>
</dbReference>
<reference evidence="10" key="1">
    <citation type="submission" date="2025-08" db="UniProtKB">
        <authorList>
            <consortium name="Ensembl"/>
        </authorList>
    </citation>
    <scope>IDENTIFICATION</scope>
</reference>
<evidence type="ECO:0000313" key="10">
    <source>
        <dbReference type="Ensembl" id="ENSSANP00000012083.1"/>
    </source>
</evidence>
<keyword evidence="6" id="KW-0811">Translocation</keyword>
<dbReference type="GO" id="GO:0006606">
    <property type="term" value="P:protein import into nucleus"/>
    <property type="evidence" value="ECO:0007669"/>
    <property type="project" value="TreeGrafter"/>
</dbReference>
<evidence type="ECO:0000256" key="6">
    <source>
        <dbReference type="ARBA" id="ARBA00023010"/>
    </source>
</evidence>
<dbReference type="GO" id="GO:0000972">
    <property type="term" value="P:transcription-dependent tethering of RNA polymerase II gene DNA at nuclear periphery"/>
    <property type="evidence" value="ECO:0007669"/>
    <property type="project" value="TreeGrafter"/>
</dbReference>
<dbReference type="Ensembl" id="ENSSANT00000012927.1">
    <property type="protein sequence ID" value="ENSSANP00000012083.1"/>
    <property type="gene ID" value="ENSSANG00000006045.1"/>
</dbReference>
<dbReference type="FunFam" id="1.25.40.700:FF:000001">
    <property type="entry name" value="Nuclear pore complex protein"/>
    <property type="match status" value="1"/>
</dbReference>
<evidence type="ECO:0000256" key="1">
    <source>
        <dbReference type="ARBA" id="ARBA00004567"/>
    </source>
</evidence>
<evidence type="ECO:0000256" key="7">
    <source>
        <dbReference type="ARBA" id="ARBA00023132"/>
    </source>
</evidence>
<keyword evidence="7" id="KW-0906">Nuclear pore complex</keyword>
<proteinExistence type="inferred from homology"/>
<keyword evidence="3" id="KW-0813">Transport</keyword>
<organism evidence="10 11">
    <name type="scientific">Sinocyclocheilus anshuiensis</name>
    <dbReference type="NCBI Taxonomy" id="1608454"/>
    <lineage>
        <taxon>Eukaryota</taxon>
        <taxon>Metazoa</taxon>
        <taxon>Chordata</taxon>
        <taxon>Craniata</taxon>
        <taxon>Vertebrata</taxon>
        <taxon>Euteleostomi</taxon>
        <taxon>Actinopterygii</taxon>
        <taxon>Neopterygii</taxon>
        <taxon>Teleostei</taxon>
        <taxon>Ostariophysi</taxon>
        <taxon>Cypriniformes</taxon>
        <taxon>Cyprinidae</taxon>
        <taxon>Cyprininae</taxon>
        <taxon>Sinocyclocheilus</taxon>
    </lineage>
</organism>
<comment type="subcellular location">
    <subcellularLocation>
        <location evidence="1">Nucleus</location>
        <location evidence="1">Nuclear pore complex</location>
    </subcellularLocation>
</comment>
<dbReference type="GO" id="GO:0017056">
    <property type="term" value="F:structural constituent of nuclear pore"/>
    <property type="evidence" value="ECO:0007669"/>
    <property type="project" value="InterPro"/>
</dbReference>
<dbReference type="Gene3D" id="1.20.58.1380">
    <property type="match status" value="1"/>
</dbReference>
<keyword evidence="11" id="KW-1185">Reference proteome</keyword>
<dbReference type="InterPro" id="IPR037624">
    <property type="entry name" value="Nup133-like"/>
</dbReference>
<gene>
    <name evidence="10" type="primary">LOC107700801</name>
</gene>
<dbReference type="Pfam" id="PF03177">
    <property type="entry name" value="Nucleoporin_C"/>
    <property type="match status" value="1"/>
</dbReference>
<sequence>AVKTRLLFPPVGAVLRSHAAVDSYNFDVQTFGSSLPVKVMEALTMADVDDQISVKVEASGWAWMVCGERLIIWKVSQTSLSVCKDLQLPSSEFAYSADLISITSSSPLDSAPTQVSALAVSPAGSARFWPSLAHDGTYTETSLDLGGHVCFLLLFQGGSFIVSSYRGHLLRLAPDSSGKLHQRPDSESNYSEIKKGVNVSYLDMQYTGLVVLAAAWHPGNTPCVAYFCLVTLAESTAPSSDLLTVEVTKYNPPFQSEEELQKTRLVLPDPWSPAAYLYNEELVFTCSTGAGRGGLAEEKISFSSPGDCIRGGGVCAGLPVFFSQNSGLVAVLARESASLLPETMEDSLCTSVAGPGPEGTPLETPPKIDMVAQEDRTKLLKQAFLQFCRHDLVGTQSMVIELFPSDGEGGAELDAVVTQIDLDLVDDFPACDPRWAESVPDEGAGFTLTSLILLHQLEDKMKAHRCLMDFLLQTGLLDRLTSTAVRMSPMATRLLLCEHAEKLSAAIVLKNHHAKHPELVNTAILSALKKSNTDIPSNLTPADVFFREVSQISSIFECLLDEEEKALKEHSDAARWAEVVLNVNDIVKDMIQAAAQYRETKASLYRAPENCGPEPEYIPWTASGGAGGVRTVITRQHELILRAAYPHADVELRAALSEQLVALLDSLLSGYVAQLTSLRRAGQQERYVMLENEYTQKRSELLAPLLELGQHQWVAALAEKYCDFDILVQLCERTDNQSRLQQYMVKFADQNFADFLFRWYMEKGKRGKLLSQPIATHQQLASFLQAHDHLSWLHDIHVQDYQRAHRTLCSQANTETRYFSKKKTLLALSKLTALASDMPEAVHHIVEQERFLLHQETLPKQLLDEKQLNPDSMPLLSPRNLIELYICSENRGANEYDFKKALDLLEYLEEEDAVNIDALKREIFSKALKKDWKESWASSDDNDDPLEAARDSTFVKILQKLIQEGTSYLPDVKDLLQEDELESLKSKTYFEFLLRANYEHYLKAHI</sequence>
<reference evidence="10" key="2">
    <citation type="submission" date="2025-09" db="UniProtKB">
        <authorList>
            <consortium name="Ensembl"/>
        </authorList>
    </citation>
    <scope>IDENTIFICATION</scope>
</reference>
<evidence type="ECO:0000256" key="3">
    <source>
        <dbReference type="ARBA" id="ARBA00022448"/>
    </source>
</evidence>
<dbReference type="Gene3D" id="1.25.40.700">
    <property type="match status" value="1"/>
</dbReference>
<dbReference type="Gene3D" id="2.130.10.10">
    <property type="entry name" value="YVTN repeat-like/Quinoprotein amine dehydrogenase"/>
    <property type="match status" value="2"/>
</dbReference>
<dbReference type="SUPFAM" id="SSF117289">
    <property type="entry name" value="Nucleoporin domain"/>
    <property type="match status" value="1"/>
</dbReference>
<dbReference type="Proteomes" id="UP000472260">
    <property type="component" value="Unassembled WGS sequence"/>
</dbReference>
<keyword evidence="8" id="KW-0539">Nucleus</keyword>
<protein>
    <submittedName>
        <fullName evidence="10">Nuclear pore complex protein Nup133-like</fullName>
    </submittedName>
</protein>
<keyword evidence="4" id="KW-0509">mRNA transport</keyword>
<feature type="domain" description="Nucleoporin Nup133/Nup155-like C-terminal" evidence="9">
    <location>
        <begin position="684"/>
        <end position="873"/>
    </location>
</feature>
<dbReference type="GO" id="GO:0016973">
    <property type="term" value="P:poly(A)+ mRNA export from nucleus"/>
    <property type="evidence" value="ECO:0007669"/>
    <property type="project" value="TreeGrafter"/>
</dbReference>
<evidence type="ECO:0000256" key="4">
    <source>
        <dbReference type="ARBA" id="ARBA00022816"/>
    </source>
</evidence>
<evidence type="ECO:0000313" key="11">
    <source>
        <dbReference type="Proteomes" id="UP000472260"/>
    </source>
</evidence>
<name>A0A671KZF2_9TELE</name>
<dbReference type="InterPro" id="IPR007187">
    <property type="entry name" value="Nucleoporin_Nup133/Nup155_C"/>
</dbReference>
<dbReference type="FunFam" id="1.20.58.1380:FF:000001">
    <property type="entry name" value="Nuclear pore complex protein Nup133"/>
    <property type="match status" value="1"/>
</dbReference>
<accession>A0A671KZF2</accession>
<dbReference type="InterPro" id="IPR015943">
    <property type="entry name" value="WD40/YVTN_repeat-like_dom_sf"/>
</dbReference>
<dbReference type="PANTHER" id="PTHR13405">
    <property type="entry name" value="NUCLEAR PORE COMPLEX PROTEIN NUP133"/>
    <property type="match status" value="1"/>
</dbReference>
<evidence type="ECO:0000259" key="9">
    <source>
        <dbReference type="Pfam" id="PF03177"/>
    </source>
</evidence>
<evidence type="ECO:0000256" key="5">
    <source>
        <dbReference type="ARBA" id="ARBA00022927"/>
    </source>
</evidence>
<evidence type="ECO:0000256" key="2">
    <source>
        <dbReference type="ARBA" id="ARBA00005569"/>
    </source>
</evidence>
<dbReference type="AlphaFoldDB" id="A0A671KZF2"/>
<comment type="similarity">
    <text evidence="2">Belongs to the nucleoporin Nup133 family.</text>
</comment>
<keyword evidence="5" id="KW-0653">Protein transport</keyword>
<evidence type="ECO:0000256" key="8">
    <source>
        <dbReference type="ARBA" id="ARBA00023242"/>
    </source>
</evidence>
<dbReference type="PANTHER" id="PTHR13405:SF11">
    <property type="entry name" value="NUCLEAR PORE COMPLEX PROTEIN NUP133"/>
    <property type="match status" value="1"/>
</dbReference>